<sequence>MLQCSEAPKIAAMEENEPQTFEPVEPMQLEDGTCVHESAHSMLSANAADGVRSVLVVSSRLSMHVVAGVLDVRFARHAVLHPRLAVQVRR</sequence>
<name>I3PCR6_9BURK</name>
<organism evidence="1">
    <name type="scientific">Variovorax sp. HH01</name>
    <dbReference type="NCBI Taxonomy" id="1084736"/>
    <lineage>
        <taxon>Bacteria</taxon>
        <taxon>Pseudomonadati</taxon>
        <taxon>Pseudomonadota</taxon>
        <taxon>Betaproteobacteria</taxon>
        <taxon>Burkholderiales</taxon>
        <taxon>Comamonadaceae</taxon>
        <taxon>Variovorax</taxon>
    </lineage>
</organism>
<dbReference type="EMBL" id="JN646852">
    <property type="protein sequence ID" value="AER23973.1"/>
    <property type="molecule type" value="Genomic_DNA"/>
</dbReference>
<evidence type="ECO:0000313" key="1">
    <source>
        <dbReference type="EMBL" id="AER23973.1"/>
    </source>
</evidence>
<reference evidence="1" key="1">
    <citation type="submission" date="2011-09" db="EMBL/GenBank/DDBJ databases">
        <title>A novel amdA gene encoded by the newly isolated Variovorax sp. HH01 strain defines a novel class of cofactor-less aryl malonic acid decarboxylase.</title>
        <authorList>
            <person name="Horn S."/>
            <person name="Maimanakos J."/>
            <person name="Streit W.R."/>
        </authorList>
    </citation>
    <scope>NUCLEOTIDE SEQUENCE</scope>
    <source>
        <strain evidence="1">HH01</strain>
    </source>
</reference>
<dbReference type="AlphaFoldDB" id="I3PCR6"/>
<protein>
    <submittedName>
        <fullName evidence="1">Uncharacterized protein</fullName>
    </submittedName>
</protein>
<accession>I3PCR6</accession>
<gene>
    <name evidence="1" type="ORF">var096</name>
</gene>
<proteinExistence type="predicted"/>